<keyword evidence="2" id="KW-0488">Methylation</keyword>
<dbReference type="Gene3D" id="3.30.700.10">
    <property type="entry name" value="Glycoprotein, Type 4 Pilin"/>
    <property type="match status" value="1"/>
</dbReference>
<comment type="caution">
    <text evidence="5">The sequence shown here is derived from an EMBL/GenBank/DDBJ whole genome shotgun (WGS) entry which is preliminary data.</text>
</comment>
<evidence type="ECO:0000256" key="2">
    <source>
        <dbReference type="ARBA" id="ARBA00022481"/>
    </source>
</evidence>
<evidence type="ECO:0000256" key="1">
    <source>
        <dbReference type="ARBA" id="ARBA00005233"/>
    </source>
</evidence>
<proteinExistence type="inferred from homology"/>
<keyword evidence="4" id="KW-0812">Transmembrane</keyword>
<keyword evidence="6" id="KW-1185">Reference proteome</keyword>
<dbReference type="InterPro" id="IPR012902">
    <property type="entry name" value="N_methyl_site"/>
</dbReference>
<name>A0ABQ4Q827_9BURK</name>
<dbReference type="PANTHER" id="PTHR30093:SF34">
    <property type="entry name" value="PREPILIN PEPTIDASE-DEPENDENT PROTEIN D"/>
    <property type="match status" value="1"/>
</dbReference>
<accession>A0ABQ4Q827</accession>
<feature type="transmembrane region" description="Helical" evidence="4">
    <location>
        <begin position="12"/>
        <end position="35"/>
    </location>
</feature>
<evidence type="ECO:0000313" key="6">
    <source>
        <dbReference type="Proteomes" id="UP000887222"/>
    </source>
</evidence>
<gene>
    <name evidence="5" type="primary">pilE_1</name>
    <name evidence="5" type="ORF">NCCP691_32210</name>
</gene>
<dbReference type="Pfam" id="PF00114">
    <property type="entry name" value="Pilin"/>
    <property type="match status" value="1"/>
</dbReference>
<keyword evidence="3" id="KW-0281">Fimbrium</keyword>
<comment type="similarity">
    <text evidence="1 3">Belongs to the N-Me-Phe pilin family.</text>
</comment>
<evidence type="ECO:0000256" key="3">
    <source>
        <dbReference type="RuleBase" id="RU000389"/>
    </source>
</evidence>
<dbReference type="PROSITE" id="PS00409">
    <property type="entry name" value="PROKAR_NTER_METHYL"/>
    <property type="match status" value="1"/>
</dbReference>
<dbReference type="SUPFAM" id="SSF54523">
    <property type="entry name" value="Pili subunits"/>
    <property type="match status" value="1"/>
</dbReference>
<dbReference type="PANTHER" id="PTHR30093">
    <property type="entry name" value="GENERAL SECRETION PATHWAY PROTEIN G"/>
    <property type="match status" value="1"/>
</dbReference>
<dbReference type="Proteomes" id="UP000887222">
    <property type="component" value="Unassembled WGS sequence"/>
</dbReference>
<keyword evidence="4" id="KW-0472">Membrane</keyword>
<sequence>MKSMQVMKQRAQSGFTLIELMIVVAIIGILAAVAIPQYQDYTVKAKIANALSAVDTLKTAVALCAQEAGGSVDGCDAGSNGVPATNAFTPTKEVAALNSITNGVITIRLSATGMGTNVDNGTIEFSPTIAAGGTAIRWTATPGNTLTNAAAVAAITKNNGVGS</sequence>
<dbReference type="InterPro" id="IPR001082">
    <property type="entry name" value="Pilin"/>
</dbReference>
<keyword evidence="4" id="KW-1133">Transmembrane helix</keyword>
<evidence type="ECO:0000256" key="4">
    <source>
        <dbReference type="SAM" id="Phobius"/>
    </source>
</evidence>
<protein>
    <submittedName>
        <fullName evidence="5">Prepilin-type N-terminal cleavage/methylation domain-containing protein</fullName>
    </submittedName>
</protein>
<reference evidence="5 6" key="1">
    <citation type="journal article" date="2022" name="Int. J. Syst. Evol. Microbiol.">
        <title>Noviherbaspirillum aridicola sp. nov., isolated from an arid soil in Pakistan.</title>
        <authorList>
            <person name="Khan I.U."/>
            <person name="Saqib M."/>
            <person name="Amin A."/>
            <person name="Hussain F."/>
            <person name="Li L."/>
            <person name="Liu Y.H."/>
            <person name="Fang B.Z."/>
            <person name="Ahmed I."/>
            <person name="Li W.J."/>
        </authorList>
    </citation>
    <scope>NUCLEOTIDE SEQUENCE [LARGE SCALE GENOMIC DNA]</scope>
    <source>
        <strain evidence="5 6">NCCP-691</strain>
    </source>
</reference>
<dbReference type="NCBIfam" id="TIGR02532">
    <property type="entry name" value="IV_pilin_GFxxxE"/>
    <property type="match status" value="1"/>
</dbReference>
<dbReference type="InterPro" id="IPR045584">
    <property type="entry name" value="Pilin-like"/>
</dbReference>
<dbReference type="EMBL" id="BPMK01000015">
    <property type="protein sequence ID" value="GIZ53207.1"/>
    <property type="molecule type" value="Genomic_DNA"/>
</dbReference>
<organism evidence="5 6">
    <name type="scientific">Noviherbaspirillum aridicola</name>
    <dbReference type="NCBI Taxonomy" id="2849687"/>
    <lineage>
        <taxon>Bacteria</taxon>
        <taxon>Pseudomonadati</taxon>
        <taxon>Pseudomonadota</taxon>
        <taxon>Betaproteobacteria</taxon>
        <taxon>Burkholderiales</taxon>
        <taxon>Oxalobacteraceae</taxon>
        <taxon>Noviherbaspirillum</taxon>
    </lineage>
</organism>
<dbReference type="Pfam" id="PF07963">
    <property type="entry name" value="N_methyl"/>
    <property type="match status" value="1"/>
</dbReference>
<evidence type="ECO:0000313" key="5">
    <source>
        <dbReference type="EMBL" id="GIZ53207.1"/>
    </source>
</evidence>
<dbReference type="RefSeq" id="WP_220809632.1">
    <property type="nucleotide sequence ID" value="NZ_BPMK01000015.1"/>
</dbReference>